<dbReference type="HOGENOM" id="CLU_009227_1_4_10"/>
<dbReference type="InterPro" id="IPR033248">
    <property type="entry name" value="Transketolase_C"/>
</dbReference>
<keyword evidence="8 11" id="KW-0786">Thiamine pyrophosphate</keyword>
<dbReference type="GO" id="GO:0030976">
    <property type="term" value="F:thiamine pyrophosphate binding"/>
    <property type="evidence" value="ECO:0007669"/>
    <property type="project" value="UniProtKB-UniRule"/>
</dbReference>
<dbReference type="RefSeq" id="WP_012498729.1">
    <property type="nucleotide sequence ID" value="NC_011026.1"/>
</dbReference>
<evidence type="ECO:0000256" key="4">
    <source>
        <dbReference type="ARBA" id="ARBA00022679"/>
    </source>
</evidence>
<dbReference type="SUPFAM" id="SSF52922">
    <property type="entry name" value="TK C-terminal domain-like"/>
    <property type="match status" value="1"/>
</dbReference>
<dbReference type="InterPro" id="IPR005475">
    <property type="entry name" value="Transketolase-like_Pyr-bd"/>
</dbReference>
<dbReference type="Gene3D" id="3.40.50.920">
    <property type="match status" value="1"/>
</dbReference>
<feature type="binding site" evidence="11">
    <location>
        <position position="188"/>
    </location>
    <ligand>
        <name>thiamine diphosphate</name>
        <dbReference type="ChEBI" id="CHEBI:58937"/>
    </ligand>
</feature>
<evidence type="ECO:0000259" key="12">
    <source>
        <dbReference type="SMART" id="SM00861"/>
    </source>
</evidence>
<evidence type="ECO:0000256" key="6">
    <source>
        <dbReference type="ARBA" id="ARBA00022842"/>
    </source>
</evidence>
<comment type="cofactor">
    <cofactor evidence="11">
        <name>thiamine diphosphate</name>
        <dbReference type="ChEBI" id="CHEBI:58937"/>
    </cofactor>
    <text evidence="11">Binds 1 thiamine pyrophosphate per subunit.</text>
</comment>
<gene>
    <name evidence="11" type="primary">dxs</name>
    <name evidence="13" type="ordered locus">Ctha_0174</name>
</gene>
<evidence type="ECO:0000256" key="8">
    <source>
        <dbReference type="ARBA" id="ARBA00023052"/>
    </source>
</evidence>
<dbReference type="SUPFAM" id="SSF52518">
    <property type="entry name" value="Thiamin diphosphate-binding fold (THDP-binding)"/>
    <property type="match status" value="2"/>
</dbReference>
<dbReference type="SMART" id="SM00861">
    <property type="entry name" value="Transket_pyr"/>
    <property type="match status" value="1"/>
</dbReference>
<evidence type="ECO:0000256" key="7">
    <source>
        <dbReference type="ARBA" id="ARBA00022977"/>
    </source>
</evidence>
<reference evidence="13 14" key="1">
    <citation type="submission" date="2008-06" db="EMBL/GenBank/DDBJ databases">
        <title>Complete sequence of Chloroherpeton thalassium ATCC 35110.</title>
        <authorList>
            <consortium name="US DOE Joint Genome Institute"/>
            <person name="Lucas S."/>
            <person name="Copeland A."/>
            <person name="Lapidus A."/>
            <person name="Glavina del Rio T."/>
            <person name="Dalin E."/>
            <person name="Tice H."/>
            <person name="Bruce D."/>
            <person name="Goodwin L."/>
            <person name="Pitluck S."/>
            <person name="Schmutz J."/>
            <person name="Larimer F."/>
            <person name="Land M."/>
            <person name="Hauser L."/>
            <person name="Kyrpides N."/>
            <person name="Mikhailova N."/>
            <person name="Liu Z."/>
            <person name="Li T."/>
            <person name="Zhao F."/>
            <person name="Overmann J."/>
            <person name="Bryant D.A."/>
            <person name="Richardson P."/>
        </authorList>
    </citation>
    <scope>NUCLEOTIDE SEQUENCE [LARGE SCALE GENOMIC DNA]</scope>
    <source>
        <strain evidence="14">ATCC 35110 / GB-78</strain>
    </source>
</reference>
<dbReference type="eggNOG" id="COG1154">
    <property type="taxonomic scope" value="Bacteria"/>
</dbReference>
<evidence type="ECO:0000313" key="13">
    <source>
        <dbReference type="EMBL" id="ACF12645.1"/>
    </source>
</evidence>
<proteinExistence type="inferred from homology"/>
<dbReference type="KEGG" id="cts:Ctha_0174"/>
<comment type="cofactor">
    <cofactor evidence="11">
        <name>Mg(2+)</name>
        <dbReference type="ChEBI" id="CHEBI:18420"/>
    </cofactor>
    <text evidence="11">Binds 1 Mg(2+) ion per subunit.</text>
</comment>
<dbReference type="InterPro" id="IPR009014">
    <property type="entry name" value="Transketo_C/PFOR_II"/>
</dbReference>
<dbReference type="FunFam" id="3.40.50.920:FF:000002">
    <property type="entry name" value="1-deoxy-D-xylulose-5-phosphate synthase"/>
    <property type="match status" value="1"/>
</dbReference>
<dbReference type="FunFam" id="3.40.50.970:FF:000005">
    <property type="entry name" value="1-deoxy-D-xylulose-5-phosphate synthase"/>
    <property type="match status" value="1"/>
</dbReference>
<dbReference type="Pfam" id="PF02780">
    <property type="entry name" value="Transketolase_C"/>
    <property type="match status" value="1"/>
</dbReference>
<feature type="domain" description="Transketolase-like pyrimidine-binding" evidence="12">
    <location>
        <begin position="334"/>
        <end position="499"/>
    </location>
</feature>
<dbReference type="PANTHER" id="PTHR43322">
    <property type="entry name" value="1-D-DEOXYXYLULOSE 5-PHOSPHATE SYNTHASE-RELATED"/>
    <property type="match status" value="1"/>
</dbReference>
<feature type="binding site" evidence="11">
    <location>
        <begin position="128"/>
        <end position="130"/>
    </location>
    <ligand>
        <name>thiamine diphosphate</name>
        <dbReference type="ChEBI" id="CHEBI:58937"/>
    </ligand>
</feature>
<dbReference type="HAMAP" id="MF_00315">
    <property type="entry name" value="DXP_synth"/>
    <property type="match status" value="1"/>
</dbReference>
<evidence type="ECO:0000256" key="11">
    <source>
        <dbReference type="HAMAP-Rule" id="MF_00315"/>
    </source>
</evidence>
<organism evidence="13 14">
    <name type="scientific">Chloroherpeton thalassium (strain ATCC 35110 / GB-78)</name>
    <dbReference type="NCBI Taxonomy" id="517418"/>
    <lineage>
        <taxon>Bacteria</taxon>
        <taxon>Pseudomonadati</taxon>
        <taxon>Chlorobiota</taxon>
        <taxon>Chlorobiia</taxon>
        <taxon>Chlorobiales</taxon>
        <taxon>Chloroherpetonaceae</taxon>
        <taxon>Chloroherpeton</taxon>
    </lineage>
</organism>
<feature type="binding site" evidence="11">
    <location>
        <position position="300"/>
    </location>
    <ligand>
        <name>thiamine diphosphate</name>
        <dbReference type="ChEBI" id="CHEBI:58937"/>
    </ligand>
</feature>
<keyword evidence="9 11" id="KW-0414">Isoprene biosynthesis</keyword>
<dbReference type="Pfam" id="PF02779">
    <property type="entry name" value="Transket_pyr"/>
    <property type="match status" value="1"/>
</dbReference>
<comment type="pathway">
    <text evidence="1 11">Metabolic intermediate biosynthesis; 1-deoxy-D-xylulose 5-phosphate biosynthesis; 1-deoxy-D-xylulose 5-phosphate from D-glyceraldehyde 3-phosphate and pyruvate: step 1/1.</text>
</comment>
<dbReference type="Gene3D" id="3.40.50.970">
    <property type="match status" value="2"/>
</dbReference>
<evidence type="ECO:0000256" key="2">
    <source>
        <dbReference type="ARBA" id="ARBA00011081"/>
    </source>
</evidence>
<keyword evidence="14" id="KW-1185">Reference proteome</keyword>
<name>B3QT02_CHLT3</name>
<evidence type="ECO:0000256" key="3">
    <source>
        <dbReference type="ARBA" id="ARBA00011738"/>
    </source>
</evidence>
<dbReference type="CDD" id="cd02007">
    <property type="entry name" value="TPP_DXS"/>
    <property type="match status" value="1"/>
</dbReference>
<dbReference type="GO" id="GO:0008661">
    <property type="term" value="F:1-deoxy-D-xylulose-5-phosphate synthase activity"/>
    <property type="evidence" value="ECO:0007669"/>
    <property type="project" value="UniProtKB-UniRule"/>
</dbReference>
<dbReference type="NCBIfam" id="TIGR00204">
    <property type="entry name" value="dxs"/>
    <property type="match status" value="1"/>
</dbReference>
<feature type="binding site" evidence="11">
    <location>
        <begin position="160"/>
        <end position="161"/>
    </location>
    <ligand>
        <name>thiamine diphosphate</name>
        <dbReference type="ChEBI" id="CHEBI:58937"/>
    </ligand>
</feature>
<dbReference type="UniPathway" id="UPA00064">
    <property type="reaction ID" value="UER00091"/>
</dbReference>
<dbReference type="STRING" id="517418.Ctha_0174"/>
<dbReference type="GO" id="GO:0019288">
    <property type="term" value="P:isopentenyl diphosphate biosynthetic process, methylerythritol 4-phosphate pathway"/>
    <property type="evidence" value="ECO:0007669"/>
    <property type="project" value="TreeGrafter"/>
</dbReference>
<dbReference type="EC" id="2.2.1.7" evidence="11"/>
<keyword evidence="7 11" id="KW-0784">Thiamine biosynthesis</keyword>
<dbReference type="OrthoDB" id="9803371at2"/>
<dbReference type="GO" id="GO:0005829">
    <property type="term" value="C:cytosol"/>
    <property type="evidence" value="ECO:0007669"/>
    <property type="project" value="TreeGrafter"/>
</dbReference>
<keyword evidence="6 11" id="KW-0460">Magnesium</keyword>
<accession>B3QT02</accession>
<dbReference type="PANTHER" id="PTHR43322:SF5">
    <property type="entry name" value="1-DEOXY-D-XYLULOSE-5-PHOSPHATE SYNTHASE, CHLOROPLASTIC"/>
    <property type="match status" value="1"/>
</dbReference>
<dbReference type="PROSITE" id="PS00802">
    <property type="entry name" value="TRANSKETOLASE_2"/>
    <property type="match status" value="1"/>
</dbReference>
<feature type="binding site" evidence="11">
    <location>
        <position position="188"/>
    </location>
    <ligand>
        <name>Mg(2+)</name>
        <dbReference type="ChEBI" id="CHEBI:18420"/>
    </ligand>
</feature>
<dbReference type="GO" id="GO:0016114">
    <property type="term" value="P:terpenoid biosynthetic process"/>
    <property type="evidence" value="ECO:0007669"/>
    <property type="project" value="UniProtKB-UniRule"/>
</dbReference>
<comment type="catalytic activity">
    <reaction evidence="11">
        <text>D-glyceraldehyde 3-phosphate + pyruvate + H(+) = 1-deoxy-D-xylulose 5-phosphate + CO2</text>
        <dbReference type="Rhea" id="RHEA:12605"/>
        <dbReference type="ChEBI" id="CHEBI:15361"/>
        <dbReference type="ChEBI" id="CHEBI:15378"/>
        <dbReference type="ChEBI" id="CHEBI:16526"/>
        <dbReference type="ChEBI" id="CHEBI:57792"/>
        <dbReference type="ChEBI" id="CHEBI:59776"/>
        <dbReference type="EC" id="2.2.1.7"/>
    </reaction>
</comment>
<dbReference type="AlphaFoldDB" id="B3QT02"/>
<dbReference type="Proteomes" id="UP000001208">
    <property type="component" value="Chromosome"/>
</dbReference>
<comment type="function">
    <text evidence="10 11">Catalyzes the acyloin condensation reaction between C atoms 2 and 3 of pyruvate and glyceraldehyde 3-phosphate to yield 1-deoxy-D-xylulose-5-phosphate (DXP).</text>
</comment>
<evidence type="ECO:0000256" key="1">
    <source>
        <dbReference type="ARBA" id="ARBA00004980"/>
    </source>
</evidence>
<dbReference type="EMBL" id="CP001100">
    <property type="protein sequence ID" value="ACF12645.1"/>
    <property type="molecule type" value="Genomic_DNA"/>
</dbReference>
<protein>
    <recommendedName>
        <fullName evidence="11">1-deoxy-D-xylulose-5-phosphate synthase</fullName>
        <ecNumber evidence="11">2.2.1.7</ecNumber>
    </recommendedName>
    <alternativeName>
        <fullName evidence="11">1-deoxyxylulose-5-phosphate synthase</fullName>
        <shortName evidence="11">DXP synthase</shortName>
        <shortName evidence="11">DXPS</shortName>
    </alternativeName>
</protein>
<dbReference type="InterPro" id="IPR020826">
    <property type="entry name" value="Transketolase_BS"/>
</dbReference>
<dbReference type="PROSITE" id="PS00801">
    <property type="entry name" value="TRANSKETOLASE_1"/>
    <property type="match status" value="1"/>
</dbReference>
<sequence>MNPNLKESEELASFGTYLSKIDSPEDLRKFSIEELPAIAQECRELVIDAVSKNGGHFGSSLGVAELSVALHYAYNTPKDQIIWDVGHQAYVHKILTGRKNFFYSNRKYGGVSGFPKRAESCYDAFGVGHASTSISAATGMAAARDLAHEDFKVVAVIGDGSMTGGMAFEGMNHLGHLKTDVTVILNDNRMSIDPNVGGLREYLTDITTNFTYNKIRRDIWQTLSKFDNEIGSTARRLVRGIEDGLKAALTPGSYFEALGFRYFGPIDGHDVGHLARVLTEIRGLPHPKLLHIVTVKGKGFAPAEANQSKWHAQSGAFDKVTGVSLKKADPNAAPKYQDVFGDAITKIAGKDQRVVGVTAAMPSGTSLKKLGEKYPERFFDVGIAEPHAVTFAAGMAVHGFKPVCAIYSTFLQRAYDQIIHDVALQKLNVIFAIDRAGLVGADGPTHHGVFDLSFLRMIPNMVVMAPMHEQELCDMLLTAVKYENGPVAVRYPRGNGLGMALQEFKQLPIGKGEVLRDGEEIAILGIGLMSNVALEAAALLEAQGVSPLVANMRFVKPIDTELLDAICARFDRIVTIEENTVIGGFGSAVCEYLQEKGHRNRVLTLGIPDRFIEHGSVADLHREIGLDAQGVVKRILEFAHSEDIVAM</sequence>
<dbReference type="InterPro" id="IPR049557">
    <property type="entry name" value="Transketolase_CS"/>
</dbReference>
<comment type="similarity">
    <text evidence="2 11">Belongs to the transketolase family. DXPS subfamily.</text>
</comment>
<keyword evidence="5 11" id="KW-0479">Metal-binding</keyword>
<dbReference type="InterPro" id="IPR029061">
    <property type="entry name" value="THDP-binding"/>
</dbReference>
<dbReference type="GO" id="GO:0000287">
    <property type="term" value="F:magnesium ion binding"/>
    <property type="evidence" value="ECO:0007669"/>
    <property type="project" value="UniProtKB-UniRule"/>
</dbReference>
<keyword evidence="4 11" id="KW-0808">Transferase</keyword>
<evidence type="ECO:0000256" key="10">
    <source>
        <dbReference type="ARBA" id="ARBA00055605"/>
    </source>
</evidence>
<dbReference type="GO" id="GO:0009228">
    <property type="term" value="P:thiamine biosynthetic process"/>
    <property type="evidence" value="ECO:0007669"/>
    <property type="project" value="UniProtKB-UniRule"/>
</dbReference>
<evidence type="ECO:0000256" key="9">
    <source>
        <dbReference type="ARBA" id="ARBA00023229"/>
    </source>
</evidence>
<comment type="subunit">
    <text evidence="3 11">Homodimer.</text>
</comment>
<dbReference type="NCBIfam" id="NF003933">
    <property type="entry name" value="PRK05444.2-2"/>
    <property type="match status" value="1"/>
</dbReference>
<feature type="binding site" evidence="11">
    <location>
        <position position="385"/>
    </location>
    <ligand>
        <name>thiamine diphosphate</name>
        <dbReference type="ChEBI" id="CHEBI:58937"/>
    </ligand>
</feature>
<dbReference type="Pfam" id="PF13292">
    <property type="entry name" value="DXP_synthase_N"/>
    <property type="match status" value="1"/>
</dbReference>
<feature type="binding site" evidence="11">
    <location>
        <position position="87"/>
    </location>
    <ligand>
        <name>thiamine diphosphate</name>
        <dbReference type="ChEBI" id="CHEBI:58937"/>
    </ligand>
</feature>
<dbReference type="CDD" id="cd07033">
    <property type="entry name" value="TPP_PYR_DXS_TK_like"/>
    <property type="match status" value="1"/>
</dbReference>
<dbReference type="InterPro" id="IPR005477">
    <property type="entry name" value="Dxylulose-5-P_synthase"/>
</dbReference>
<evidence type="ECO:0000256" key="5">
    <source>
        <dbReference type="ARBA" id="ARBA00022723"/>
    </source>
</evidence>
<evidence type="ECO:0000313" key="14">
    <source>
        <dbReference type="Proteomes" id="UP000001208"/>
    </source>
</evidence>
<feature type="binding site" evidence="11">
    <location>
        <position position="159"/>
    </location>
    <ligand>
        <name>Mg(2+)</name>
        <dbReference type="ChEBI" id="CHEBI:18420"/>
    </ligand>
</feature>